<dbReference type="RefSeq" id="WP_209686901.1">
    <property type="nucleotide sequence ID" value="NZ_JAGGLU010000006.1"/>
</dbReference>
<proteinExistence type="predicted"/>
<dbReference type="SUPFAM" id="SSF51445">
    <property type="entry name" value="(Trans)glycosidases"/>
    <property type="match status" value="1"/>
</dbReference>
<dbReference type="InterPro" id="IPR008589">
    <property type="entry name" value="MupG"/>
</dbReference>
<sequence length="351" mass="39679">MFGFSIYLNEELTASDHNYLLAMRNAGFQYVFTSLLLDSDPASILKRLSQLAKWCRDLELKLIADVSQTGLQKLGIDINDVEQIKALDIYGLRIDDGILMRTVAKLSQAMPIALNASTITMKDLTHLKEENANFDHLDAWHNFYPHPETGLATDWLKEKNEWLKSFNLKTIAFVSGDGNKRGPIYEGLPTVEQYRYMNPLAASMALKKLGSDYVFIGDSSLKDSTIDSFEKYLRDKVITLHMDADISQLSNRLWHNRPDVAANVIRLNESRQLQLFNTVPQPAVNRLKGTITCDNDRYGRYAGEVQITKVDLPANPKVNVLGKIVNSDLDLLDYVGSNQAIAFEYLKNLVK</sequence>
<evidence type="ECO:0000259" key="2">
    <source>
        <dbReference type="Pfam" id="PF19200"/>
    </source>
</evidence>
<name>A0ABS4MFK8_9LACO</name>
<evidence type="ECO:0008006" key="5">
    <source>
        <dbReference type="Google" id="ProtNLM"/>
    </source>
</evidence>
<dbReference type="Pfam" id="PF05913">
    <property type="entry name" value="MupG_C"/>
    <property type="match status" value="1"/>
</dbReference>
<keyword evidence="4" id="KW-1185">Reference proteome</keyword>
<accession>A0ABS4MFK8</accession>
<protein>
    <recommendedName>
        <fullName evidence="5">Outer surface protein</fullName>
    </recommendedName>
</protein>
<dbReference type="InterPro" id="IPR043894">
    <property type="entry name" value="MupG_C"/>
</dbReference>
<dbReference type="PANTHER" id="PTHR38435:SF2">
    <property type="entry name" value="DUF871 DOMAIN-CONTAINING PROTEIN"/>
    <property type="match status" value="1"/>
</dbReference>
<dbReference type="Gene3D" id="2.40.100.10">
    <property type="entry name" value="Cyclophilin-like"/>
    <property type="match status" value="1"/>
</dbReference>
<dbReference type="InterPro" id="IPR029000">
    <property type="entry name" value="Cyclophilin-like_dom_sf"/>
</dbReference>
<feature type="domain" description="6-phospho-N-acetylmuramidase N-terminal" evidence="2">
    <location>
        <begin position="2"/>
        <end position="230"/>
    </location>
</feature>
<dbReference type="Gene3D" id="3.20.20.70">
    <property type="entry name" value="Aldolase class I"/>
    <property type="match status" value="1"/>
</dbReference>
<dbReference type="InterPro" id="IPR017853">
    <property type="entry name" value="GH"/>
</dbReference>
<dbReference type="PANTHER" id="PTHR38435">
    <property type="match status" value="1"/>
</dbReference>
<dbReference type="EMBL" id="JAGGLU010000006">
    <property type="protein sequence ID" value="MBP2058159.1"/>
    <property type="molecule type" value="Genomic_DNA"/>
</dbReference>
<dbReference type="InterPro" id="IPR043797">
    <property type="entry name" value="MupG_N"/>
</dbReference>
<organism evidence="3 4">
    <name type="scientific">Lactobacillus colini</name>
    <dbReference type="NCBI Taxonomy" id="1819254"/>
    <lineage>
        <taxon>Bacteria</taxon>
        <taxon>Bacillati</taxon>
        <taxon>Bacillota</taxon>
        <taxon>Bacilli</taxon>
        <taxon>Lactobacillales</taxon>
        <taxon>Lactobacillaceae</taxon>
        <taxon>Lactobacillus</taxon>
    </lineage>
</organism>
<reference evidence="3 4" key="1">
    <citation type="submission" date="2021-03" db="EMBL/GenBank/DDBJ databases">
        <title>Genomic Encyclopedia of Type Strains, Phase IV (KMG-IV): sequencing the most valuable type-strain genomes for metagenomic binning, comparative biology and taxonomic classification.</title>
        <authorList>
            <person name="Goeker M."/>
        </authorList>
    </citation>
    <scope>NUCLEOTIDE SEQUENCE [LARGE SCALE GENOMIC DNA]</scope>
    <source>
        <strain evidence="3 4">DSM 101872</strain>
    </source>
</reference>
<evidence type="ECO:0000259" key="1">
    <source>
        <dbReference type="Pfam" id="PF05913"/>
    </source>
</evidence>
<gene>
    <name evidence="3" type="ORF">J2Z60_001336</name>
</gene>
<comment type="caution">
    <text evidence="3">The sequence shown here is derived from an EMBL/GenBank/DDBJ whole genome shotgun (WGS) entry which is preliminary data.</text>
</comment>
<dbReference type="Pfam" id="PF19200">
    <property type="entry name" value="MupG_N"/>
    <property type="match status" value="1"/>
</dbReference>
<evidence type="ECO:0000313" key="4">
    <source>
        <dbReference type="Proteomes" id="UP001519292"/>
    </source>
</evidence>
<dbReference type="Proteomes" id="UP001519292">
    <property type="component" value="Unassembled WGS sequence"/>
</dbReference>
<dbReference type="SUPFAM" id="SSF50891">
    <property type="entry name" value="Cyclophilin-like"/>
    <property type="match status" value="1"/>
</dbReference>
<dbReference type="InterPro" id="IPR013785">
    <property type="entry name" value="Aldolase_TIM"/>
</dbReference>
<evidence type="ECO:0000313" key="3">
    <source>
        <dbReference type="EMBL" id="MBP2058159.1"/>
    </source>
</evidence>
<feature type="domain" description="6-phospho-N-acetylmuramidase C-terminal" evidence="1">
    <location>
        <begin position="249"/>
        <end position="343"/>
    </location>
</feature>